<dbReference type="EC" id="1.-.-.-" evidence="1"/>
<keyword evidence="2" id="KW-1185">Reference proteome</keyword>
<accession>A0ABW5VI42</accession>
<dbReference type="EMBL" id="JBHUOK010000029">
    <property type="protein sequence ID" value="MFD2789833.1"/>
    <property type="molecule type" value="Genomic_DNA"/>
</dbReference>
<evidence type="ECO:0000313" key="1">
    <source>
        <dbReference type="EMBL" id="MFD2789833.1"/>
    </source>
</evidence>
<comment type="caution">
    <text evidence="1">The sequence shown here is derived from an EMBL/GenBank/DDBJ whole genome shotgun (WGS) entry which is preliminary data.</text>
</comment>
<dbReference type="Pfam" id="PF13618">
    <property type="entry name" value="Gluconate_2-dh3"/>
    <property type="match status" value="1"/>
</dbReference>
<reference evidence="2" key="1">
    <citation type="journal article" date="2019" name="Int. J. Syst. Evol. Microbiol.">
        <title>The Global Catalogue of Microorganisms (GCM) 10K type strain sequencing project: providing services to taxonomists for standard genome sequencing and annotation.</title>
        <authorList>
            <consortium name="The Broad Institute Genomics Platform"/>
            <consortium name="The Broad Institute Genome Sequencing Center for Infectious Disease"/>
            <person name="Wu L."/>
            <person name="Ma J."/>
        </authorList>
    </citation>
    <scope>NUCLEOTIDE SEQUENCE [LARGE SCALE GENOMIC DNA]</scope>
    <source>
        <strain evidence="2">KCTC 52924</strain>
    </source>
</reference>
<evidence type="ECO:0000313" key="2">
    <source>
        <dbReference type="Proteomes" id="UP001597532"/>
    </source>
</evidence>
<protein>
    <submittedName>
        <fullName evidence="1">Gluconate 2-dehydrogenase subunit 3 family protein</fullName>
        <ecNumber evidence="1">1.-.-.-</ecNumber>
    </submittedName>
</protein>
<organism evidence="1 2">
    <name type="scientific">Arenibacter antarcticus</name>
    <dbReference type="NCBI Taxonomy" id="2040469"/>
    <lineage>
        <taxon>Bacteria</taxon>
        <taxon>Pseudomonadati</taxon>
        <taxon>Bacteroidota</taxon>
        <taxon>Flavobacteriia</taxon>
        <taxon>Flavobacteriales</taxon>
        <taxon>Flavobacteriaceae</taxon>
        <taxon>Arenibacter</taxon>
    </lineage>
</organism>
<sequence>MDRRKALKITAGVFAGTIIGSDYFLLGCAPDPKMEELLTKEEVLFLDDVGETILPESSKSPGAKTAKIGLFMKSIVEDCYTATEQKIFKNGILHLNKLSEKRFGNSFRELTLDERHLLLVDLDNEVSKIKANHEVHYFTMIKQLTIWGYFTSEPGTTQALRYNPIPGRYNGCVPYKNGEKAWA</sequence>
<dbReference type="InterPro" id="IPR027056">
    <property type="entry name" value="Gluconate_2DH_su3"/>
</dbReference>
<dbReference type="RefSeq" id="WP_251807744.1">
    <property type="nucleotide sequence ID" value="NZ_CP166679.1"/>
</dbReference>
<keyword evidence="1" id="KW-0560">Oxidoreductase</keyword>
<gene>
    <name evidence="1" type="ORF">ACFS1K_08675</name>
</gene>
<dbReference type="Proteomes" id="UP001597532">
    <property type="component" value="Unassembled WGS sequence"/>
</dbReference>
<name>A0ABW5VI42_9FLAO</name>
<proteinExistence type="predicted"/>
<dbReference type="GO" id="GO:0016491">
    <property type="term" value="F:oxidoreductase activity"/>
    <property type="evidence" value="ECO:0007669"/>
    <property type="project" value="UniProtKB-KW"/>
</dbReference>